<organism evidence="2 3">
    <name type="scientific">Motilibacter deserti</name>
    <dbReference type="NCBI Taxonomy" id="2714956"/>
    <lineage>
        <taxon>Bacteria</taxon>
        <taxon>Bacillati</taxon>
        <taxon>Actinomycetota</taxon>
        <taxon>Actinomycetes</taxon>
        <taxon>Motilibacterales</taxon>
        <taxon>Motilibacteraceae</taxon>
        <taxon>Motilibacter</taxon>
    </lineage>
</organism>
<proteinExistence type="predicted"/>
<keyword evidence="1" id="KW-1133">Transmembrane helix</keyword>
<dbReference type="Proteomes" id="UP000800981">
    <property type="component" value="Unassembled WGS sequence"/>
</dbReference>
<evidence type="ECO:0000256" key="1">
    <source>
        <dbReference type="SAM" id="Phobius"/>
    </source>
</evidence>
<dbReference type="RefSeq" id="WP_166281704.1">
    <property type="nucleotide sequence ID" value="NZ_JAANNP010000005.1"/>
</dbReference>
<keyword evidence="1" id="KW-0812">Transmembrane</keyword>
<name>A0ABX0GW13_9ACTN</name>
<accession>A0ABX0GW13</accession>
<feature type="transmembrane region" description="Helical" evidence="1">
    <location>
        <begin position="21"/>
        <end position="46"/>
    </location>
</feature>
<protein>
    <submittedName>
        <fullName evidence="2">Uncharacterized protein</fullName>
    </submittedName>
</protein>
<gene>
    <name evidence="2" type="ORF">G9H71_11055</name>
</gene>
<evidence type="ECO:0000313" key="2">
    <source>
        <dbReference type="EMBL" id="NHC14316.1"/>
    </source>
</evidence>
<keyword evidence="3" id="KW-1185">Reference proteome</keyword>
<sequence>MERSPYAVPLEQLLRDARPPAATWVAGVPVAAVPAFFTGGLVPAWADGGHGGADDGD</sequence>
<evidence type="ECO:0000313" key="3">
    <source>
        <dbReference type="Proteomes" id="UP000800981"/>
    </source>
</evidence>
<keyword evidence="1" id="KW-0472">Membrane</keyword>
<comment type="caution">
    <text evidence="2">The sequence shown here is derived from an EMBL/GenBank/DDBJ whole genome shotgun (WGS) entry which is preliminary data.</text>
</comment>
<dbReference type="EMBL" id="JAANNP010000005">
    <property type="protein sequence ID" value="NHC14316.1"/>
    <property type="molecule type" value="Genomic_DNA"/>
</dbReference>
<reference evidence="2 3" key="1">
    <citation type="submission" date="2020-03" db="EMBL/GenBank/DDBJ databases">
        <title>Two novel Motilibacter sp.</title>
        <authorList>
            <person name="Liu S."/>
        </authorList>
    </citation>
    <scope>NUCLEOTIDE SEQUENCE [LARGE SCALE GENOMIC DNA]</scope>
    <source>
        <strain evidence="2 3">E257</strain>
    </source>
</reference>